<sequence>MGAKVSKHSRPKRESKALVLTSEISSKKSSMVEAIERQCWRKRRAKNNGIKRLPEGRIIKARKLTLEDWLLASPGNPLEVKDYLKGGELHVFKHFSSKIHPSPSGEIQVTDDGLSVKLSSASSFCRSLSGKSEKKVSFRLPGEADIRTFYSPTYRDSAVDYKQQSF</sequence>
<proteinExistence type="predicted"/>
<reference evidence="1 2" key="1">
    <citation type="journal article" date="2024" name="G3 (Bethesda)">
        <title>Genome assembly of Hibiscus sabdariffa L. provides insights into metabolisms of medicinal natural products.</title>
        <authorList>
            <person name="Kim T."/>
        </authorList>
    </citation>
    <scope>NUCLEOTIDE SEQUENCE [LARGE SCALE GENOMIC DNA]</scope>
    <source>
        <strain evidence="1">TK-2024</strain>
        <tissue evidence="1">Old leaves</tissue>
    </source>
</reference>
<dbReference type="Proteomes" id="UP001396334">
    <property type="component" value="Unassembled WGS sequence"/>
</dbReference>
<evidence type="ECO:0000313" key="2">
    <source>
        <dbReference type="Proteomes" id="UP001396334"/>
    </source>
</evidence>
<gene>
    <name evidence="1" type="ORF">V6N11_047485</name>
</gene>
<accession>A0ABR2NKQ0</accession>
<protein>
    <submittedName>
        <fullName evidence="1">Uncharacterized protein</fullName>
    </submittedName>
</protein>
<evidence type="ECO:0000313" key="1">
    <source>
        <dbReference type="EMBL" id="KAK8976715.1"/>
    </source>
</evidence>
<comment type="caution">
    <text evidence="1">The sequence shown here is derived from an EMBL/GenBank/DDBJ whole genome shotgun (WGS) entry which is preliminary data.</text>
</comment>
<keyword evidence="2" id="KW-1185">Reference proteome</keyword>
<organism evidence="1 2">
    <name type="scientific">Hibiscus sabdariffa</name>
    <name type="common">roselle</name>
    <dbReference type="NCBI Taxonomy" id="183260"/>
    <lineage>
        <taxon>Eukaryota</taxon>
        <taxon>Viridiplantae</taxon>
        <taxon>Streptophyta</taxon>
        <taxon>Embryophyta</taxon>
        <taxon>Tracheophyta</taxon>
        <taxon>Spermatophyta</taxon>
        <taxon>Magnoliopsida</taxon>
        <taxon>eudicotyledons</taxon>
        <taxon>Gunneridae</taxon>
        <taxon>Pentapetalae</taxon>
        <taxon>rosids</taxon>
        <taxon>malvids</taxon>
        <taxon>Malvales</taxon>
        <taxon>Malvaceae</taxon>
        <taxon>Malvoideae</taxon>
        <taxon>Hibiscus</taxon>
    </lineage>
</organism>
<name>A0ABR2NKQ0_9ROSI</name>
<dbReference type="EMBL" id="JBBPBN010000126">
    <property type="protein sequence ID" value="KAK8976715.1"/>
    <property type="molecule type" value="Genomic_DNA"/>
</dbReference>